<dbReference type="Proteomes" id="UP001269400">
    <property type="component" value="Unassembled WGS sequence"/>
</dbReference>
<organism evidence="1 2">
    <name type="scientific">Priestia aryabhattai</name>
    <name type="common">Bacillus aryabhattai</name>
    <dbReference type="NCBI Taxonomy" id="412384"/>
    <lineage>
        <taxon>Bacteria</taxon>
        <taxon>Bacillati</taxon>
        <taxon>Bacillota</taxon>
        <taxon>Bacilli</taxon>
        <taxon>Bacillales</taxon>
        <taxon>Bacillaceae</taxon>
        <taxon>Priestia</taxon>
    </lineage>
</organism>
<comment type="caution">
    <text evidence="1">The sequence shown here is derived from an EMBL/GenBank/DDBJ whole genome shotgun (WGS) entry which is preliminary data.</text>
</comment>
<dbReference type="EMBL" id="JAPTGD010000002">
    <property type="protein sequence ID" value="MDU9693239.1"/>
    <property type="molecule type" value="Genomic_DNA"/>
</dbReference>
<reference evidence="1" key="1">
    <citation type="journal article" date="2022" name="J Environ Chem Eng">
        <title>Biodegradation of petroleum oil using a constructed nonpathogenic and heavy metal-tolerant bacterial consortium isolated from marine sponges.</title>
        <authorList>
            <person name="Dechsakulwatana C."/>
            <person name="Rungsihiranrut A."/>
            <person name="Muangchinda C."/>
            <person name="Ningthoujam R."/>
            <person name="Klankeo P."/>
            <person name="Pinyakong O."/>
        </authorList>
    </citation>
    <scope>NUCLEOTIDE SEQUENCE</scope>
    <source>
        <strain evidence="1">TL01-2</strain>
    </source>
</reference>
<sequence length="235" mass="28668">MSHSKIIKVQKTPEELKRKTKEIKVLYEEFSGDLLNKLPYLDKNYFRAHTFLEEKIYNKLELRDGRLTTHQLVNIFKWYIGRMKVRTICGFNNQELLLECRDLRKSGMHLDIYFSIGREIGIQYDFGIKFDVSKGYIENQMFKRFKEMEKNAVNLLGYERSQWMLQEIFVEGDDQDHFLLRGQTLEKFLKDEYKDFIYRWKDLILEKREEVKEIYNQSIQEIATRLKRENYDWLL</sequence>
<gene>
    <name evidence="1" type="ORF">O0Q50_18855</name>
</gene>
<name>A0AAX6NBQ7_PRIAR</name>
<evidence type="ECO:0000313" key="2">
    <source>
        <dbReference type="Proteomes" id="UP001269400"/>
    </source>
</evidence>
<proteinExistence type="predicted"/>
<dbReference type="AlphaFoldDB" id="A0AAX6NBQ7"/>
<accession>A0AAX6NBQ7</accession>
<dbReference type="RefSeq" id="WP_316910467.1">
    <property type="nucleotide sequence ID" value="NZ_JAPTGD010000002.1"/>
</dbReference>
<reference evidence="1" key="2">
    <citation type="submission" date="2022-12" db="EMBL/GenBank/DDBJ databases">
        <authorList>
            <person name="Dechsakulwatana C."/>
            <person name="Rungsihiranrut A."/>
            <person name="Muangchinda C."/>
            <person name="Ningthoujam R."/>
            <person name="Klankeo P."/>
            <person name="Pinyakong O."/>
        </authorList>
    </citation>
    <scope>NUCLEOTIDE SEQUENCE</scope>
    <source>
        <strain evidence="1">TL01-2</strain>
    </source>
</reference>
<evidence type="ECO:0000313" key="1">
    <source>
        <dbReference type="EMBL" id="MDU9693239.1"/>
    </source>
</evidence>
<protein>
    <submittedName>
        <fullName evidence="1">Uncharacterized protein</fullName>
    </submittedName>
</protein>